<comment type="caution">
    <text evidence="2">The sequence shown here is derived from an EMBL/GenBank/DDBJ whole genome shotgun (WGS) entry which is preliminary data.</text>
</comment>
<gene>
    <name evidence="2" type="ORF">GKO46_14130</name>
</gene>
<accession>A0ABD4XU84</accession>
<name>A0ABD4XU84_9CHLR</name>
<evidence type="ECO:0008006" key="4">
    <source>
        <dbReference type="Google" id="ProtNLM"/>
    </source>
</evidence>
<organism evidence="2 3">
    <name type="scientific">Candidatus Lucifugimonas marina</name>
    <dbReference type="NCBI Taxonomy" id="3038979"/>
    <lineage>
        <taxon>Bacteria</taxon>
        <taxon>Bacillati</taxon>
        <taxon>Chloroflexota</taxon>
        <taxon>Dehalococcoidia</taxon>
        <taxon>SAR202 cluster</taxon>
        <taxon>Candidatus Lucifugimonadales</taxon>
        <taxon>Candidatus Lucifugimonadaceae</taxon>
        <taxon>Candidatus Lucifugimonas</taxon>
    </lineage>
</organism>
<dbReference type="RefSeq" id="WP_342827255.1">
    <property type="nucleotide sequence ID" value="NZ_WMBD01000009.1"/>
</dbReference>
<proteinExistence type="predicted"/>
<keyword evidence="1" id="KW-0472">Membrane</keyword>
<feature type="transmembrane region" description="Helical" evidence="1">
    <location>
        <begin position="85"/>
        <end position="109"/>
    </location>
</feature>
<feature type="non-terminal residue" evidence="2">
    <location>
        <position position="125"/>
    </location>
</feature>
<sequence length="125" mass="14044">MKFRREWLLSNLAIPFLLLLILFFVLGDIVGKPNRLPGTDSYWHVTLIDEAYDRFTAGESIGPIAESINAGYPFIFDTDSSYPQFAYMTSLIVSILTGNAGITFGLMMFMASAISQLTFYFGFRS</sequence>
<reference evidence="2 3" key="1">
    <citation type="submission" date="2019-11" db="EMBL/GenBank/DDBJ databases">
        <authorList>
            <person name="Cho J.-C."/>
        </authorList>
    </citation>
    <scope>NUCLEOTIDE SEQUENCE [LARGE SCALE GENOMIC DNA]</scope>
    <source>
        <strain evidence="2 3">JH702</strain>
    </source>
</reference>
<dbReference type="Proteomes" id="UP001321249">
    <property type="component" value="Unassembled WGS sequence"/>
</dbReference>
<keyword evidence="1" id="KW-0812">Transmembrane</keyword>
<evidence type="ECO:0000313" key="2">
    <source>
        <dbReference type="EMBL" id="MDG0868197.1"/>
    </source>
</evidence>
<protein>
    <recommendedName>
        <fullName evidence="4">ABC transporter permease</fullName>
    </recommendedName>
</protein>
<evidence type="ECO:0000256" key="1">
    <source>
        <dbReference type="SAM" id="Phobius"/>
    </source>
</evidence>
<dbReference type="AlphaFoldDB" id="A0ABD4XU84"/>
<dbReference type="EMBL" id="WMBE01000014">
    <property type="protein sequence ID" value="MDG0868197.1"/>
    <property type="molecule type" value="Genomic_DNA"/>
</dbReference>
<keyword evidence="1" id="KW-1133">Transmembrane helix</keyword>
<evidence type="ECO:0000313" key="3">
    <source>
        <dbReference type="Proteomes" id="UP001321249"/>
    </source>
</evidence>